<dbReference type="InterPro" id="IPR032675">
    <property type="entry name" value="LRR_dom_sf"/>
</dbReference>
<sequence length="1301" mass="147879">MAELASGAVSSLLGVIGNEARLLRGVRGDVQFIKEEMESMNSFLVHLARTSHTGGEHGVQVRTWMNQVRILANDCNNCIDKYVYRGNPDVHLRRSGLLRYLLWPPWFVRKMFAQHDAAVQLRVLKDRAREVGERRMRYDVKVLSPLLPPPAEEGALTTEAAYAAGDEDDDQPDADGSALASHRRAVLFKHRALDDYFQGKLVEWTEQVMERGDVMHSAAVVAPEADQEVIALARRALAQGHRSVLVDIPQVHMDFEPLRPQEILYYILCQLQQDRASSPPQLGSLEGSPDTLVKQYLLYRSKREISHGKESLLGQTEIQQDIQNVMGKLDEVKRGIQDEQLLLQLLEGTRDVKELEEKPISVLFELLVLQQQAAQRDQARGKAMRKLAAWHAHILRITAESLKKYIEAEHLPQQEAEKMTAKKFDFYDARYGYVIHKVFATKASNSKRRHGHGKIQGMISKVPQDVATETEEKIDEIKKTVQEQMETGWIVRKIIENHFEDDKRPLVVILRIGDKIYESNWDENRYAFTRLEKHVAGVLTVTTTRSTQQAKESLRQQELIDSFRQGEPLDYSLAGLYHDIVLQFTSHLMSEDKNEDYSDPQIIRDILGECEQFEFCMKILAHSFYARPKRSNQELTKLRDSLQAVSPKSFEGVAAKMLKFSYNDLPKEYKSCLLYLAIFPPGRSIRRSTLVARWVVEGLINRDDWNAAVRQSDRCFEALIDRGLVDPAEISGTGKAKSCIVGNRVHGFITMIAKKQHIVETRLSQHLAQHFSIFSDVRLRASENIGYFLQVLPKQYHFSRLKVLDLEGCKCVGKENTSYLKDVCCNLLLLKYLNLRSTKVTQLPGEINRLHELEVLDIRHNNVHKTATRYLRLLKLKRLLAGCIDDPTLPSVELPEKIGKMEGMEVLLGVMPRHKKDLKRGFPVCLRKLGVVINKDSYLQPLLKAIDDLHENLRSLSITLPIVRGEATPPKGNSQPPAHSLERTLDQLESLSISGITQMGWQLLPLLTEKSNQLTKVTLRSTMLKQDGLEVLAHLPKLHYLKLRHEAYKDPELTFKEDEFKYLKCFLVEGSNMTHIIFAHGATPMLEKMVLPVTASLKLSGVENLEKLEELELRNSTTTTTSIHNKNTLCSLLGQGRRITKVTLRGKMLEQDDLQILGKKPAIRCLVLLDTCTDQTELTFKENEFLNLDLLIVECSKKAKISFAAGSCPKLEKLVTNIESLSGIGNLVRLKELELKVEGDSVPAEVKVAVNRLKDRLHFTHYKSENQDKEEGNQDDDVGKSPSSFWKNKGWCPCGLRCACV</sequence>
<evidence type="ECO:0000259" key="7">
    <source>
        <dbReference type="Pfam" id="PF18052"/>
    </source>
</evidence>
<dbReference type="GO" id="GO:0051707">
    <property type="term" value="P:response to other organism"/>
    <property type="evidence" value="ECO:0007669"/>
    <property type="project" value="UniProtKB-ARBA"/>
</dbReference>
<dbReference type="InterPro" id="IPR058922">
    <property type="entry name" value="WHD_DRP"/>
</dbReference>
<evidence type="ECO:0000313" key="10">
    <source>
        <dbReference type="EMBL" id="PWZ10842.1"/>
    </source>
</evidence>
<accession>A0A3L6DQ29</accession>
<dbReference type="Gene3D" id="3.80.10.10">
    <property type="entry name" value="Ribonuclease Inhibitor"/>
    <property type="match status" value="2"/>
</dbReference>
<dbReference type="SUPFAM" id="SSF52540">
    <property type="entry name" value="P-loop containing nucleoside triphosphate hydrolases"/>
    <property type="match status" value="1"/>
</dbReference>
<comment type="similarity">
    <text evidence="1">Belongs to the disease resistance NB-LRR family.</text>
</comment>
<dbReference type="Pfam" id="PF23559">
    <property type="entry name" value="WHD_DRP"/>
    <property type="match status" value="1"/>
</dbReference>
<evidence type="ECO:0000256" key="3">
    <source>
        <dbReference type="ARBA" id="ARBA00022737"/>
    </source>
</evidence>
<proteinExistence type="inferred from homology"/>
<dbReference type="InterPro" id="IPR055414">
    <property type="entry name" value="LRR_R13L4/SHOC2-like"/>
</dbReference>
<dbReference type="Pfam" id="PF18052">
    <property type="entry name" value="Rx_N"/>
    <property type="match status" value="1"/>
</dbReference>
<keyword evidence="3" id="KW-0677">Repeat</keyword>
<dbReference type="SUPFAM" id="SSF52058">
    <property type="entry name" value="L domain-like"/>
    <property type="match status" value="1"/>
</dbReference>
<dbReference type="Gene3D" id="1.10.10.10">
    <property type="entry name" value="Winged helix-like DNA-binding domain superfamily/Winged helix DNA-binding domain"/>
    <property type="match status" value="1"/>
</dbReference>
<evidence type="ECO:0000256" key="1">
    <source>
        <dbReference type="ARBA" id="ARBA00008894"/>
    </source>
</evidence>
<dbReference type="GO" id="GO:0000166">
    <property type="term" value="F:nucleotide binding"/>
    <property type="evidence" value="ECO:0007669"/>
    <property type="project" value="UniProtKB-KW"/>
</dbReference>
<dbReference type="Gene3D" id="1.20.5.4130">
    <property type="match status" value="1"/>
</dbReference>
<keyword evidence="4" id="KW-0547">Nucleotide-binding</keyword>
<evidence type="ECO:0000259" key="9">
    <source>
        <dbReference type="Pfam" id="PF23598"/>
    </source>
</evidence>
<keyword evidence="2" id="KW-0433">Leucine-rich repeat</keyword>
<dbReference type="GO" id="GO:0006952">
    <property type="term" value="P:defense response"/>
    <property type="evidence" value="ECO:0007669"/>
    <property type="project" value="UniProtKB-KW"/>
</dbReference>
<gene>
    <name evidence="10" type="primary">RPP13L4_7</name>
    <name evidence="10" type="ORF">Zm00014a_023062</name>
</gene>
<reference evidence="10" key="1">
    <citation type="journal article" date="2018" name="Nat. Genet.">
        <title>Extensive intraspecific gene order and gene structural variations between Mo17 and other maize genomes.</title>
        <authorList>
            <person name="Sun S."/>
            <person name="Zhou Y."/>
            <person name="Chen J."/>
            <person name="Shi J."/>
            <person name="Zhao H."/>
            <person name="Zhao H."/>
            <person name="Song W."/>
            <person name="Zhang M."/>
            <person name="Cui Y."/>
            <person name="Dong X."/>
            <person name="Liu H."/>
            <person name="Ma X."/>
            <person name="Jiao Y."/>
            <person name="Wang B."/>
            <person name="Wei X."/>
            <person name="Stein J.C."/>
            <person name="Glaubitz J.C."/>
            <person name="Lu F."/>
            <person name="Yu G."/>
            <person name="Liang C."/>
            <person name="Fengler K."/>
            <person name="Li B."/>
            <person name="Rafalski A."/>
            <person name="Schnable P.S."/>
            <person name="Ware D.H."/>
            <person name="Buckler E.S."/>
            <person name="Lai J."/>
        </authorList>
    </citation>
    <scope>NUCLEOTIDE SEQUENCE [LARGE SCALE GENOMIC DNA]</scope>
    <source>
        <tissue evidence="10">Seedling</tissue>
    </source>
</reference>
<dbReference type="InterPro" id="IPR027417">
    <property type="entry name" value="P-loop_NTPase"/>
</dbReference>
<dbReference type="PANTHER" id="PTHR23155">
    <property type="entry name" value="DISEASE RESISTANCE PROTEIN RP"/>
    <property type="match status" value="1"/>
</dbReference>
<evidence type="ECO:0000256" key="6">
    <source>
        <dbReference type="ARBA" id="ARBA00023054"/>
    </source>
</evidence>
<dbReference type="InterPro" id="IPR044974">
    <property type="entry name" value="Disease_R_plants"/>
</dbReference>
<feature type="domain" description="Disease resistance R13L4/SHOC-2-like LRR" evidence="9">
    <location>
        <begin position="787"/>
        <end position="1117"/>
    </location>
</feature>
<dbReference type="InterPro" id="IPR041118">
    <property type="entry name" value="Rx_N"/>
</dbReference>
<evidence type="ECO:0000256" key="4">
    <source>
        <dbReference type="ARBA" id="ARBA00022741"/>
    </source>
</evidence>
<evidence type="ECO:0000256" key="2">
    <source>
        <dbReference type="ARBA" id="ARBA00022614"/>
    </source>
</evidence>
<dbReference type="Pfam" id="PF23598">
    <property type="entry name" value="LRR_14"/>
    <property type="match status" value="1"/>
</dbReference>
<dbReference type="InterPro" id="IPR038005">
    <property type="entry name" value="RX-like_CC"/>
</dbReference>
<protein>
    <submittedName>
        <fullName evidence="10">Disease resistance RPP13-like protein 4</fullName>
    </submittedName>
</protein>
<evidence type="ECO:0000259" key="8">
    <source>
        <dbReference type="Pfam" id="PF23559"/>
    </source>
</evidence>
<evidence type="ECO:0000256" key="5">
    <source>
        <dbReference type="ARBA" id="ARBA00022821"/>
    </source>
</evidence>
<feature type="domain" description="Disease resistance protein winged helix" evidence="8">
    <location>
        <begin position="678"/>
        <end position="748"/>
    </location>
</feature>
<organism evidence="10">
    <name type="scientific">Zea mays</name>
    <name type="common">Maize</name>
    <dbReference type="NCBI Taxonomy" id="4577"/>
    <lineage>
        <taxon>Eukaryota</taxon>
        <taxon>Viridiplantae</taxon>
        <taxon>Streptophyta</taxon>
        <taxon>Embryophyta</taxon>
        <taxon>Tracheophyta</taxon>
        <taxon>Spermatophyta</taxon>
        <taxon>Magnoliopsida</taxon>
        <taxon>Liliopsida</taxon>
        <taxon>Poales</taxon>
        <taxon>Poaceae</taxon>
        <taxon>PACMAD clade</taxon>
        <taxon>Panicoideae</taxon>
        <taxon>Andropogonodae</taxon>
        <taxon>Andropogoneae</taxon>
        <taxon>Tripsacinae</taxon>
        <taxon>Zea</taxon>
    </lineage>
</organism>
<dbReference type="ExpressionAtlas" id="A0A3L6DQ29">
    <property type="expression patterns" value="baseline and differential"/>
</dbReference>
<dbReference type="EMBL" id="NCVQ01000009">
    <property type="protein sequence ID" value="PWZ10842.1"/>
    <property type="molecule type" value="Genomic_DNA"/>
</dbReference>
<keyword evidence="5" id="KW-0611">Plant defense</keyword>
<dbReference type="PANTHER" id="PTHR23155:SF1062">
    <property type="entry name" value="OS11G0579400 PROTEIN"/>
    <property type="match status" value="1"/>
</dbReference>
<comment type="caution">
    <text evidence="10">The sequence shown here is derived from an EMBL/GenBank/DDBJ whole genome shotgun (WGS) entry which is preliminary data.</text>
</comment>
<dbReference type="Proteomes" id="UP000251960">
    <property type="component" value="Chromosome 8"/>
</dbReference>
<feature type="domain" description="Disease resistance N-terminal" evidence="7">
    <location>
        <begin position="8"/>
        <end position="86"/>
    </location>
</feature>
<keyword evidence="6" id="KW-0175">Coiled coil</keyword>
<name>A0A3L6DQ29_MAIZE</name>
<dbReference type="CDD" id="cd14798">
    <property type="entry name" value="RX-CC_like"/>
    <property type="match status" value="1"/>
</dbReference>
<dbReference type="InterPro" id="IPR036388">
    <property type="entry name" value="WH-like_DNA-bd_sf"/>
</dbReference>